<dbReference type="AlphaFoldDB" id="A0A8S0ZS29"/>
<dbReference type="OrthoDB" id="10598949at2759"/>
<name>A0A8S0ZS29_ARCPL</name>
<reference evidence="3 4" key="1">
    <citation type="submission" date="2020-04" db="EMBL/GenBank/DDBJ databases">
        <authorList>
            <person name="Wallbank WR R."/>
            <person name="Pardo Diaz C."/>
            <person name="Kozak K."/>
            <person name="Martin S."/>
            <person name="Jiggins C."/>
            <person name="Moest M."/>
            <person name="Warren A I."/>
            <person name="Byers J.R.P. K."/>
            <person name="Montejo-Kovacevich G."/>
            <person name="Yen C E."/>
        </authorList>
    </citation>
    <scope>NUCLEOTIDE SEQUENCE [LARGE SCALE GENOMIC DNA]</scope>
</reference>
<proteinExistence type="predicted"/>
<dbReference type="Proteomes" id="UP000494106">
    <property type="component" value="Unassembled WGS sequence"/>
</dbReference>
<keyword evidence="3" id="KW-1185">Reference proteome</keyword>
<dbReference type="EMBL" id="CADEBD010000312">
    <property type="protein sequence ID" value="CAB3242052.1"/>
    <property type="molecule type" value="Genomic_DNA"/>
</dbReference>
<dbReference type="EMBL" id="CADEBC010000487">
    <property type="protein sequence ID" value="CAB3236475.1"/>
    <property type="molecule type" value="Genomic_DNA"/>
</dbReference>
<protein>
    <submittedName>
        <fullName evidence="1">Uncharacterized protein</fullName>
    </submittedName>
</protein>
<dbReference type="Proteomes" id="UP000494256">
    <property type="component" value="Unassembled WGS sequence"/>
</dbReference>
<sequence length="121" mass="13284">MTDGVIGDFRQQGHNCCSDDVNYVSCKSYICQLQSSELILAVRQAGGPSGCGLCALASTASNSPRRYTYRVYNLVVVIMNGVKSLWMRKIGYVPKYGYSGRAARAHHQSFAYRRVSAFAGT</sequence>
<evidence type="ECO:0000313" key="4">
    <source>
        <dbReference type="Proteomes" id="UP000494256"/>
    </source>
</evidence>
<evidence type="ECO:0000313" key="2">
    <source>
        <dbReference type="EMBL" id="CAB3242052.1"/>
    </source>
</evidence>
<evidence type="ECO:0000313" key="1">
    <source>
        <dbReference type="EMBL" id="CAB3236475.1"/>
    </source>
</evidence>
<accession>A0A8S0ZS29</accession>
<organism evidence="1 3">
    <name type="scientific">Arctia plantaginis</name>
    <name type="common">Wood tiger moth</name>
    <name type="synonym">Phalaena plantaginis</name>
    <dbReference type="NCBI Taxonomy" id="874455"/>
    <lineage>
        <taxon>Eukaryota</taxon>
        <taxon>Metazoa</taxon>
        <taxon>Ecdysozoa</taxon>
        <taxon>Arthropoda</taxon>
        <taxon>Hexapoda</taxon>
        <taxon>Insecta</taxon>
        <taxon>Pterygota</taxon>
        <taxon>Neoptera</taxon>
        <taxon>Endopterygota</taxon>
        <taxon>Lepidoptera</taxon>
        <taxon>Glossata</taxon>
        <taxon>Ditrysia</taxon>
        <taxon>Noctuoidea</taxon>
        <taxon>Erebidae</taxon>
        <taxon>Arctiinae</taxon>
        <taxon>Arctia</taxon>
    </lineage>
</organism>
<comment type="caution">
    <text evidence="1">The sequence shown here is derived from an EMBL/GenBank/DDBJ whole genome shotgun (WGS) entry which is preliminary data.</text>
</comment>
<evidence type="ECO:0000313" key="3">
    <source>
        <dbReference type="Proteomes" id="UP000494106"/>
    </source>
</evidence>
<gene>
    <name evidence="1" type="ORF">APLA_LOCUS6573</name>
    <name evidence="2" type="ORF">APLA_LOCUS9756</name>
</gene>